<dbReference type="InterPro" id="IPR018356">
    <property type="entry name" value="Tscrpt_reg_HTH_DeoR_CS"/>
</dbReference>
<keyword evidence="3" id="KW-0804">Transcription</keyword>
<evidence type="ECO:0000259" key="4">
    <source>
        <dbReference type="PROSITE" id="PS51000"/>
    </source>
</evidence>
<dbReference type="PROSITE" id="PS52050">
    <property type="entry name" value="WYL"/>
    <property type="match status" value="1"/>
</dbReference>
<keyword evidence="2" id="KW-0238">DNA-binding</keyword>
<dbReference type="InterPro" id="IPR057727">
    <property type="entry name" value="WCX_dom"/>
</dbReference>
<sequence>MKAERMMKILILLQYGKTISTPTLAKELEVSERTIHRDMESLHAAGIPVFSERGKSGGWRLVDDWKQKLSWLKDHEVLTLFLPHAEKLLSDLNMDASIADLGDKLALSLPEPSRERALNLWERVYIDMGTWRDKKIDLTSVMGVLQEAVMNNKQVSIHYEKANGTSKEISIKPLGLVAKGSTWYIAAQNENDDFRNYKVERIVKAVLLDEHFDRPSDFKLADYWEGSKQDFVQNLPEFNVKVNASPSARERIMFTGRFVQTSEFDKLKQKGWTEMELIFPTEEEAVNFLLGFGDQLKVKSPTYLIDEITERARKVIRFYQ</sequence>
<dbReference type="SUPFAM" id="SSF46785">
    <property type="entry name" value="Winged helix' DNA-binding domain"/>
    <property type="match status" value="1"/>
</dbReference>
<evidence type="ECO:0000256" key="3">
    <source>
        <dbReference type="ARBA" id="ARBA00023163"/>
    </source>
</evidence>
<dbReference type="PROSITE" id="PS00894">
    <property type="entry name" value="HTH_DEOR_1"/>
    <property type="match status" value="1"/>
</dbReference>
<dbReference type="Pfam" id="PF08279">
    <property type="entry name" value="HTH_11"/>
    <property type="match status" value="1"/>
</dbReference>
<organism evidence="5 6">
    <name type="scientific">Halobacillus naozhouensis</name>
    <dbReference type="NCBI Taxonomy" id="554880"/>
    <lineage>
        <taxon>Bacteria</taxon>
        <taxon>Bacillati</taxon>
        <taxon>Bacillota</taxon>
        <taxon>Bacilli</taxon>
        <taxon>Bacillales</taxon>
        <taxon>Bacillaceae</taxon>
        <taxon>Halobacillus</taxon>
    </lineage>
</organism>
<dbReference type="PANTHER" id="PTHR34580:SF1">
    <property type="entry name" value="PROTEIN PAFC"/>
    <property type="match status" value="1"/>
</dbReference>
<dbReference type="Gene3D" id="1.10.10.10">
    <property type="entry name" value="Winged helix-like DNA-binding domain superfamily/Winged helix DNA-binding domain"/>
    <property type="match status" value="1"/>
</dbReference>
<accession>A0ABY8J4K1</accession>
<keyword evidence="6" id="KW-1185">Reference proteome</keyword>
<dbReference type="EMBL" id="CP121671">
    <property type="protein sequence ID" value="WFT76358.1"/>
    <property type="molecule type" value="Genomic_DNA"/>
</dbReference>
<keyword evidence="1" id="KW-0805">Transcription regulation</keyword>
<evidence type="ECO:0000256" key="1">
    <source>
        <dbReference type="ARBA" id="ARBA00023015"/>
    </source>
</evidence>
<protein>
    <submittedName>
        <fullName evidence="5">YafY family protein</fullName>
    </submittedName>
</protein>
<dbReference type="Proteomes" id="UP001221597">
    <property type="component" value="Chromosome"/>
</dbReference>
<dbReference type="InterPro" id="IPR036390">
    <property type="entry name" value="WH_DNA-bd_sf"/>
</dbReference>
<dbReference type="InterPro" id="IPR026881">
    <property type="entry name" value="WYL_dom"/>
</dbReference>
<feature type="domain" description="HTH deoR-type" evidence="4">
    <location>
        <begin position="2"/>
        <end position="57"/>
    </location>
</feature>
<dbReference type="PANTHER" id="PTHR34580">
    <property type="match status" value="1"/>
</dbReference>
<evidence type="ECO:0000313" key="5">
    <source>
        <dbReference type="EMBL" id="WFT76358.1"/>
    </source>
</evidence>
<dbReference type="PROSITE" id="PS51000">
    <property type="entry name" value="HTH_DEOR_2"/>
    <property type="match status" value="1"/>
</dbReference>
<dbReference type="InterPro" id="IPR036388">
    <property type="entry name" value="WH-like_DNA-bd_sf"/>
</dbReference>
<dbReference type="Pfam" id="PF13280">
    <property type="entry name" value="WYL"/>
    <property type="match status" value="1"/>
</dbReference>
<proteinExistence type="predicted"/>
<dbReference type="InterPro" id="IPR013196">
    <property type="entry name" value="HTH_11"/>
</dbReference>
<dbReference type="RefSeq" id="WP_283078312.1">
    <property type="nucleotide sequence ID" value="NZ_CP121671.1"/>
</dbReference>
<evidence type="ECO:0000256" key="2">
    <source>
        <dbReference type="ARBA" id="ARBA00023125"/>
    </source>
</evidence>
<dbReference type="InterPro" id="IPR051534">
    <property type="entry name" value="CBASS_pafABC_assoc_protein"/>
</dbReference>
<name>A0ABY8J4K1_9BACI</name>
<reference evidence="5 6" key="1">
    <citation type="submission" date="2023-04" db="EMBL/GenBank/DDBJ databases">
        <title>Genome sequence of Halobacillus naozhouensis KACC 21980.</title>
        <authorList>
            <person name="Kim S."/>
            <person name="Heo J."/>
            <person name="Kwon S.-W."/>
        </authorList>
    </citation>
    <scope>NUCLEOTIDE SEQUENCE [LARGE SCALE GENOMIC DNA]</scope>
    <source>
        <strain evidence="5 6">KCTC 13234</strain>
    </source>
</reference>
<evidence type="ECO:0000313" key="6">
    <source>
        <dbReference type="Proteomes" id="UP001221597"/>
    </source>
</evidence>
<dbReference type="Pfam" id="PF25583">
    <property type="entry name" value="WCX"/>
    <property type="match status" value="1"/>
</dbReference>
<gene>
    <name evidence="5" type="ORF">P9989_08345</name>
</gene>
<dbReference type="InterPro" id="IPR001034">
    <property type="entry name" value="DeoR_HTH"/>
</dbReference>